<protein>
    <submittedName>
        <fullName evidence="1">Uncharacterized protein</fullName>
    </submittedName>
</protein>
<gene>
    <name evidence="1" type="ORF">G9E81_004881</name>
</gene>
<reference evidence="1" key="1">
    <citation type="journal article" date="2018" name="Genome Biol.">
        <title>SKESA: strategic k-mer extension for scrupulous assemblies.</title>
        <authorList>
            <person name="Souvorov A."/>
            <person name="Agarwala R."/>
            <person name="Lipman D.J."/>
        </authorList>
    </citation>
    <scope>NUCLEOTIDE SEQUENCE</scope>
    <source>
        <strain evidence="1">MA.GW_S00744-09</strain>
    </source>
</reference>
<sequence>MAIYTKSPPPPAPELPDIDITQLAGRFGGFPTGEMETIDDMDTAPVGPYVVRKGGVPAYPKGTANIPDGANPYGFILTISTKGAGADGRRRITSPLQDDEFVFQIFFDTLLQLFTRRGYGKEGFSGWEKKTPMKR</sequence>
<name>A0A743U6Q8_SALER</name>
<proteinExistence type="predicted"/>
<organism evidence="1">
    <name type="scientific">Salmonella enterica</name>
    <name type="common">Salmonella choleraesuis</name>
    <dbReference type="NCBI Taxonomy" id="28901"/>
    <lineage>
        <taxon>Bacteria</taxon>
        <taxon>Pseudomonadati</taxon>
        <taxon>Pseudomonadota</taxon>
        <taxon>Gammaproteobacteria</taxon>
        <taxon>Enterobacterales</taxon>
        <taxon>Enterobacteriaceae</taxon>
        <taxon>Salmonella</taxon>
    </lineage>
</organism>
<accession>A0A743U6Q8</accession>
<comment type="caution">
    <text evidence="1">The sequence shown here is derived from an EMBL/GenBank/DDBJ whole genome shotgun (WGS) entry which is preliminary data.</text>
</comment>
<dbReference type="AlphaFoldDB" id="A0A743U6Q8"/>
<evidence type="ECO:0000313" key="1">
    <source>
        <dbReference type="EMBL" id="HAF2212134.1"/>
    </source>
</evidence>
<dbReference type="EMBL" id="DAAUNW010000019">
    <property type="protein sequence ID" value="HAF2212134.1"/>
    <property type="molecule type" value="Genomic_DNA"/>
</dbReference>
<reference evidence="1" key="2">
    <citation type="submission" date="2020-02" db="EMBL/GenBank/DDBJ databases">
        <authorList>
            <consortium name="NCBI Pathogen Detection Project"/>
        </authorList>
    </citation>
    <scope>NUCLEOTIDE SEQUENCE</scope>
    <source>
        <strain evidence="1">MA.GW_S00744-09</strain>
    </source>
</reference>